<keyword evidence="1" id="KW-1133">Transmembrane helix</keyword>
<comment type="caution">
    <text evidence="2">The sequence shown here is derived from an EMBL/GenBank/DDBJ whole genome shotgun (WGS) entry which is preliminary data.</text>
</comment>
<gene>
    <name evidence="2" type="ORF">GRX66_03065</name>
</gene>
<keyword evidence="3" id="KW-1185">Reference proteome</keyword>
<protein>
    <recommendedName>
        <fullName evidence="4">DUF5658 domain-containing protein</fullName>
    </recommendedName>
</protein>
<dbReference type="AlphaFoldDB" id="A0A6B0SJE3"/>
<evidence type="ECO:0000313" key="2">
    <source>
        <dbReference type="EMBL" id="MXR19633.1"/>
    </source>
</evidence>
<reference evidence="2 3" key="1">
    <citation type="submission" date="2019-12" db="EMBL/GenBank/DDBJ databases">
        <title>Isolation and characterization of three novel carbon monoxide-oxidizing members of Halobacteria from salione crusts and soils.</title>
        <authorList>
            <person name="Myers M.R."/>
            <person name="King G.M."/>
        </authorList>
    </citation>
    <scope>NUCLEOTIDE SEQUENCE [LARGE SCALE GENOMIC DNA]</scope>
    <source>
        <strain evidence="2 3">PCN9</strain>
    </source>
</reference>
<dbReference type="Proteomes" id="UP000471521">
    <property type="component" value="Unassembled WGS sequence"/>
</dbReference>
<feature type="transmembrane region" description="Helical" evidence="1">
    <location>
        <begin position="58"/>
        <end position="81"/>
    </location>
</feature>
<proteinExistence type="predicted"/>
<evidence type="ECO:0008006" key="4">
    <source>
        <dbReference type="Google" id="ProtNLM"/>
    </source>
</evidence>
<keyword evidence="1" id="KW-0812">Transmembrane</keyword>
<evidence type="ECO:0000256" key="1">
    <source>
        <dbReference type="SAM" id="Phobius"/>
    </source>
</evidence>
<dbReference type="EMBL" id="WUUU01000010">
    <property type="protein sequence ID" value="MXR19633.1"/>
    <property type="molecule type" value="Genomic_DNA"/>
</dbReference>
<feature type="transmembrane region" description="Helical" evidence="1">
    <location>
        <begin position="101"/>
        <end position="120"/>
    </location>
</feature>
<sequence>MECARLTARDVEWSLVGVLAATKSADVATTLVGLWTVPGVREVNPLVAGATQAVGVPVAVLALGVAAVVCITVVTEAGAAAVEATDRTPPWGPKAVRLTGYGLGSAVHLSVAAANVALLVSA</sequence>
<organism evidence="2 3">
    <name type="scientific">Halobacterium bonnevillei</name>
    <dbReference type="NCBI Taxonomy" id="2692200"/>
    <lineage>
        <taxon>Archaea</taxon>
        <taxon>Methanobacteriati</taxon>
        <taxon>Methanobacteriota</taxon>
        <taxon>Stenosarchaea group</taxon>
        <taxon>Halobacteria</taxon>
        <taxon>Halobacteriales</taxon>
        <taxon>Halobacteriaceae</taxon>
        <taxon>Halobacterium</taxon>
    </lineage>
</organism>
<name>A0A6B0SJE3_9EURY</name>
<dbReference type="RefSeq" id="WP_159525213.1">
    <property type="nucleotide sequence ID" value="NZ_WUUU01000010.1"/>
</dbReference>
<keyword evidence="1" id="KW-0472">Membrane</keyword>
<evidence type="ECO:0000313" key="3">
    <source>
        <dbReference type="Proteomes" id="UP000471521"/>
    </source>
</evidence>
<accession>A0A6B0SJE3</accession>